<protein>
    <submittedName>
        <fullName evidence="12">M48 family metallopeptidase</fullName>
    </submittedName>
</protein>
<accession>A0A9D2D9U8</accession>
<dbReference type="InterPro" id="IPR001915">
    <property type="entry name" value="Peptidase_M48"/>
</dbReference>
<dbReference type="CDD" id="cd07325">
    <property type="entry name" value="M48_Ste24p_like"/>
    <property type="match status" value="1"/>
</dbReference>
<feature type="domain" description="Peptidase M48" evidence="11">
    <location>
        <begin position="68"/>
        <end position="252"/>
    </location>
</feature>
<keyword evidence="6 10" id="KW-0862">Zinc</keyword>
<dbReference type="Gene3D" id="3.30.2010.10">
    <property type="entry name" value="Metalloproteases ('zincins'), catalytic domain"/>
    <property type="match status" value="1"/>
</dbReference>
<dbReference type="Proteomes" id="UP000824017">
    <property type="component" value="Unassembled WGS sequence"/>
</dbReference>
<keyword evidence="8 10" id="KW-0482">Metalloprotease</keyword>
<gene>
    <name evidence="12" type="ORF">H9817_03365</name>
</gene>
<evidence type="ECO:0000256" key="7">
    <source>
        <dbReference type="ARBA" id="ARBA00022989"/>
    </source>
</evidence>
<evidence type="ECO:0000256" key="1">
    <source>
        <dbReference type="ARBA" id="ARBA00022475"/>
    </source>
</evidence>
<evidence type="ECO:0000313" key="12">
    <source>
        <dbReference type="EMBL" id="HIZ12954.1"/>
    </source>
</evidence>
<keyword evidence="3" id="KW-0812">Transmembrane</keyword>
<comment type="caution">
    <text evidence="12">The sequence shown here is derived from an EMBL/GenBank/DDBJ whole genome shotgun (WGS) entry which is preliminary data.</text>
</comment>
<dbReference type="EMBL" id="DXCD01000089">
    <property type="protein sequence ID" value="HIZ12954.1"/>
    <property type="molecule type" value="Genomic_DNA"/>
</dbReference>
<keyword evidence="7" id="KW-1133">Transmembrane helix</keyword>
<keyword evidence="4" id="KW-0479">Metal-binding</keyword>
<evidence type="ECO:0000256" key="10">
    <source>
        <dbReference type="RuleBase" id="RU003983"/>
    </source>
</evidence>
<keyword evidence="9" id="KW-0472">Membrane</keyword>
<reference evidence="12" key="1">
    <citation type="journal article" date="2021" name="PeerJ">
        <title>Extensive microbial diversity within the chicken gut microbiome revealed by metagenomics and culture.</title>
        <authorList>
            <person name="Gilroy R."/>
            <person name="Ravi A."/>
            <person name="Getino M."/>
            <person name="Pursley I."/>
            <person name="Horton D.L."/>
            <person name="Alikhan N.F."/>
            <person name="Baker D."/>
            <person name="Gharbi K."/>
            <person name="Hall N."/>
            <person name="Watson M."/>
            <person name="Adriaenssens E.M."/>
            <person name="Foster-Nyarko E."/>
            <person name="Jarju S."/>
            <person name="Secka A."/>
            <person name="Antonio M."/>
            <person name="Oren A."/>
            <person name="Chaudhuri R.R."/>
            <person name="La Ragione R."/>
            <person name="Hildebrand F."/>
            <person name="Pallen M.J."/>
        </authorList>
    </citation>
    <scope>NUCLEOTIDE SEQUENCE</scope>
    <source>
        <strain evidence="12">ChiGjej1B1-13045</strain>
    </source>
</reference>
<dbReference type="GO" id="GO:0004222">
    <property type="term" value="F:metalloendopeptidase activity"/>
    <property type="evidence" value="ECO:0007669"/>
    <property type="project" value="InterPro"/>
</dbReference>
<organism evidence="12 13">
    <name type="scientific">Candidatus Mediterraneibacter stercorigallinarum</name>
    <dbReference type="NCBI Taxonomy" id="2838686"/>
    <lineage>
        <taxon>Bacteria</taxon>
        <taxon>Bacillati</taxon>
        <taxon>Bacillota</taxon>
        <taxon>Clostridia</taxon>
        <taxon>Lachnospirales</taxon>
        <taxon>Lachnospiraceae</taxon>
        <taxon>Mediterraneibacter</taxon>
    </lineage>
</organism>
<keyword evidence="1" id="KW-1003">Cell membrane</keyword>
<evidence type="ECO:0000256" key="3">
    <source>
        <dbReference type="ARBA" id="ARBA00022692"/>
    </source>
</evidence>
<dbReference type="GO" id="GO:0006508">
    <property type="term" value="P:proteolysis"/>
    <property type="evidence" value="ECO:0007669"/>
    <property type="project" value="UniProtKB-KW"/>
</dbReference>
<dbReference type="InterPro" id="IPR050083">
    <property type="entry name" value="HtpX_protease"/>
</dbReference>
<comment type="similarity">
    <text evidence="10">Belongs to the peptidase M48 family.</text>
</comment>
<evidence type="ECO:0000313" key="13">
    <source>
        <dbReference type="Proteomes" id="UP000824017"/>
    </source>
</evidence>
<dbReference type="PANTHER" id="PTHR43221:SF3">
    <property type="entry name" value="SLL1280 PROTEIN"/>
    <property type="match status" value="1"/>
</dbReference>
<reference evidence="12" key="2">
    <citation type="submission" date="2021-04" db="EMBL/GenBank/DDBJ databases">
        <authorList>
            <person name="Gilroy R."/>
        </authorList>
    </citation>
    <scope>NUCLEOTIDE SEQUENCE</scope>
    <source>
        <strain evidence="12">ChiGjej1B1-13045</strain>
    </source>
</reference>
<keyword evidence="2 10" id="KW-0645">Protease</keyword>
<evidence type="ECO:0000256" key="8">
    <source>
        <dbReference type="ARBA" id="ARBA00023049"/>
    </source>
</evidence>
<name>A0A9D2D9U8_9FIRM</name>
<dbReference type="Pfam" id="PF01435">
    <property type="entry name" value="Peptidase_M48"/>
    <property type="match status" value="1"/>
</dbReference>
<evidence type="ECO:0000256" key="9">
    <source>
        <dbReference type="ARBA" id="ARBA00023136"/>
    </source>
</evidence>
<evidence type="ECO:0000256" key="5">
    <source>
        <dbReference type="ARBA" id="ARBA00022801"/>
    </source>
</evidence>
<evidence type="ECO:0000256" key="2">
    <source>
        <dbReference type="ARBA" id="ARBA00022670"/>
    </source>
</evidence>
<dbReference type="AlphaFoldDB" id="A0A9D2D9U8"/>
<keyword evidence="5 10" id="KW-0378">Hydrolase</keyword>
<evidence type="ECO:0000256" key="4">
    <source>
        <dbReference type="ARBA" id="ARBA00022723"/>
    </source>
</evidence>
<proteinExistence type="inferred from homology"/>
<sequence>MRVVNPKDYYHPQDRKALQELQQIPGFSAALKAFMKVFSENMIQGMNMSNKVRITDKQLPELYRLLPPLCETLGIDEPEFYLELNPVANAYTMGDSIISITVTSGLIELMDEKQLTAVIAHECGHIACRHVLYHTMANMVLGAGSAILGGNLITAGLQLAFFHWQRCSELSCDRAAAVCMDGYETVAEVMALLASGSAELAKRIDMELYMEQAEDYRNFMNDSGWNKMLQYYALMNQSHPFLSVRALEVREWCGSDSFKNIMDYKYEQKPRLVIRKGICPGCGRETKEEWEFCRFCGRRLQGKEQS</sequence>
<evidence type="ECO:0000256" key="6">
    <source>
        <dbReference type="ARBA" id="ARBA00022833"/>
    </source>
</evidence>
<dbReference type="PANTHER" id="PTHR43221">
    <property type="entry name" value="PROTEASE HTPX"/>
    <property type="match status" value="1"/>
</dbReference>
<dbReference type="GO" id="GO:0046872">
    <property type="term" value="F:metal ion binding"/>
    <property type="evidence" value="ECO:0007669"/>
    <property type="project" value="UniProtKB-KW"/>
</dbReference>
<evidence type="ECO:0000259" key="11">
    <source>
        <dbReference type="Pfam" id="PF01435"/>
    </source>
</evidence>
<comment type="cofactor">
    <cofactor evidence="10">
        <name>Zn(2+)</name>
        <dbReference type="ChEBI" id="CHEBI:29105"/>
    </cofactor>
    <text evidence="10">Binds 1 zinc ion per subunit.</text>
</comment>